<gene>
    <name evidence="14" type="primary">LOC116188065</name>
    <name evidence="15" type="synonym">LOC116189758</name>
    <name evidence="11" type="ORF">CDL15_Pgr010030</name>
</gene>
<evidence type="ECO:0000313" key="13">
    <source>
        <dbReference type="Proteomes" id="UP000515151"/>
    </source>
</evidence>
<dbReference type="SUPFAM" id="SSF52058">
    <property type="entry name" value="L domain-like"/>
    <property type="match status" value="1"/>
</dbReference>
<keyword evidence="3" id="KW-0677">Repeat</keyword>
<dbReference type="FunFam" id="1.10.8.430:FF:000003">
    <property type="entry name" value="Probable disease resistance protein At5g66910"/>
    <property type="match status" value="1"/>
</dbReference>
<evidence type="ECO:0000313" key="11">
    <source>
        <dbReference type="EMBL" id="OWM80052.1"/>
    </source>
</evidence>
<dbReference type="InterPro" id="IPR057135">
    <property type="entry name" value="At4g27190-like_LRR"/>
</dbReference>
<evidence type="ECO:0000259" key="7">
    <source>
        <dbReference type="Pfam" id="PF00931"/>
    </source>
</evidence>
<dbReference type="PRINTS" id="PR00364">
    <property type="entry name" value="DISEASERSIST"/>
</dbReference>
<dbReference type="Pfam" id="PF23247">
    <property type="entry name" value="LRR_RPS2"/>
    <property type="match status" value="1"/>
</dbReference>
<dbReference type="GO" id="GO:0043531">
    <property type="term" value="F:ADP binding"/>
    <property type="evidence" value="ECO:0007669"/>
    <property type="project" value="InterPro"/>
</dbReference>
<evidence type="ECO:0000313" key="15">
    <source>
        <dbReference type="RefSeq" id="XP_031375335.1"/>
    </source>
</evidence>
<dbReference type="Gene3D" id="3.80.10.10">
    <property type="entry name" value="Ribonuclease Inhibitor"/>
    <property type="match status" value="2"/>
</dbReference>
<dbReference type="PANTHER" id="PTHR33463">
    <property type="entry name" value="NB-ARC DOMAIN-CONTAINING PROTEIN-RELATED"/>
    <property type="match status" value="1"/>
</dbReference>
<dbReference type="GeneID" id="116188065"/>
<dbReference type="Gene3D" id="3.40.50.300">
    <property type="entry name" value="P-loop containing nucleotide triphosphate hydrolases"/>
    <property type="match status" value="1"/>
</dbReference>
<keyword evidence="13" id="KW-1185">Reference proteome</keyword>
<dbReference type="Proteomes" id="UP000197138">
    <property type="component" value="Unassembled WGS sequence"/>
</dbReference>
<dbReference type="InterPro" id="IPR032675">
    <property type="entry name" value="LRR_dom_sf"/>
</dbReference>
<feature type="domain" description="Disease resistance protein winged helix" evidence="9">
    <location>
        <begin position="417"/>
        <end position="486"/>
    </location>
</feature>
<keyword evidence="4" id="KW-0547">Nucleotide-binding</keyword>
<reference evidence="14 15" key="4">
    <citation type="submission" date="2025-04" db="UniProtKB">
        <authorList>
            <consortium name="RefSeq"/>
        </authorList>
    </citation>
    <scope>IDENTIFICATION</scope>
    <source>
        <tissue evidence="14 15">Leaf</tissue>
    </source>
</reference>
<name>A0A218X6Q2_PUNGR</name>
<feature type="domain" description="Disease resistance R13L4/SHOC-2-like LRR" evidence="10">
    <location>
        <begin position="542"/>
        <end position="720"/>
    </location>
</feature>
<evidence type="ECO:0000259" key="9">
    <source>
        <dbReference type="Pfam" id="PF23559"/>
    </source>
</evidence>
<dbReference type="InterPro" id="IPR050905">
    <property type="entry name" value="Plant_NBS-LRR"/>
</dbReference>
<comment type="similarity">
    <text evidence="1">Belongs to the disease resistance NB-LRR family.</text>
</comment>
<evidence type="ECO:0000256" key="2">
    <source>
        <dbReference type="ARBA" id="ARBA00022614"/>
    </source>
</evidence>
<accession>A0A218X6Q2</accession>
<dbReference type="RefSeq" id="XP_031375335.1">
    <property type="nucleotide sequence ID" value="XM_031519475.1"/>
</dbReference>
<keyword evidence="2" id="KW-0433">Leucine-rich repeat</keyword>
<dbReference type="OrthoDB" id="1579323at2759"/>
<evidence type="ECO:0000256" key="6">
    <source>
        <dbReference type="ARBA" id="ARBA00022840"/>
    </source>
</evidence>
<dbReference type="Proteomes" id="UP000515151">
    <property type="component" value="Chromosome 8"/>
</dbReference>
<evidence type="ECO:0000313" key="14">
    <source>
        <dbReference type="RefSeq" id="XP_031373044.1"/>
    </source>
</evidence>
<dbReference type="Gene3D" id="1.10.8.430">
    <property type="entry name" value="Helical domain of apoptotic protease-activating factors"/>
    <property type="match status" value="1"/>
</dbReference>
<dbReference type="AlphaFoldDB" id="A0A218X6Q2"/>
<dbReference type="SUPFAM" id="SSF52540">
    <property type="entry name" value="P-loop containing nucleoside triphosphate hydrolases"/>
    <property type="match status" value="1"/>
</dbReference>
<proteinExistence type="inferred from homology"/>
<protein>
    <submittedName>
        <fullName evidence="14 15">Disease resistance protein SUMM2-like</fullName>
    </submittedName>
</protein>
<dbReference type="InterPro" id="IPR058922">
    <property type="entry name" value="WHD_DRP"/>
</dbReference>
<evidence type="ECO:0000259" key="8">
    <source>
        <dbReference type="Pfam" id="PF23247"/>
    </source>
</evidence>
<dbReference type="InterPro" id="IPR036388">
    <property type="entry name" value="WH-like_DNA-bd_sf"/>
</dbReference>
<sequence>MADIANAVFGACLTCWDRTANYRRYIKSLGDNLTTLESKIGELGHVYDDVDRLVSTAEEGDRWIRKHDVAGWLHRVETHREKAEEILVKGKDMMGTNCLCGLCLSNCRSRYKQSKLAEAKGVEIETALVEGRNFKVKEDVAYEPADPPMFEIPLEPPVGLDSSFEEVWKWVQDDSVRRIGIYGMGGVGKTTLLKKIHNEFLGIRNDYDVVAWVVVSQPIDPTKIQKAIWDKLNLPKSEWDRTSEFDRAPKILNIMKRKSFLLFLDDVWDEINLLNIGIPYRGHQRQSKIIFTTRSGEVCGLMQAERTKKIGCLPRDKALELFREKVGEETWTAHVEIPRLAESLVKECSYLPLALITVGAAMAGKKHPDEWGRAIKYLENRPSDFTRMTERVLSVLEFSYDALPNETQKKCFLYCSIFPEDYVFDVDELIDLWMGEGFLSECECSHEARDWGIDIIRYLIRVCLLEVVDEGIGEDFKMHDVVRDMALWLVSEHGQKKNKIVCLEKQRSFEPKEFMKWTNAETIYLQLGYQKMENFAVTLPAFSSLSTLIIRGTSMNTFPKGFFSSMPLLRVLDLSSNSDLEDLPNDIGALVNLTYLDLRWTSIIKLPVELKTLTKLVFLLLDDKCDVPRGLIPSLPSLRVLWMSRPQIDDEGEELNVIEELMNGMNNQIDDVSLHLMVAADVQKLLTDCPHLQRCLRQLDLTECEGLRSLIIPKPSLRRMENLRALRIWECGLEEISVVKGESYCCGGETGRSDGSGSPPHPLPSSYYPELTSTSSCLESHNCFRSLKKIVIGDCDSLKEVTAVIYHAPSLTYLAIEHCDAMRELISGDVEDSRVVRTLSCLIHLQLTNLPELESICKRGLPFPSLKSLLVMECPKLKKLPLDSKSRAGARQLSRIEGGEKWWDGLRWDDPETKQYFSTKFVGR</sequence>
<feature type="domain" description="NB-ARC" evidence="7">
    <location>
        <begin position="162"/>
        <end position="330"/>
    </location>
</feature>
<dbReference type="EMBL" id="MTKT01002370">
    <property type="protein sequence ID" value="OWM80052.1"/>
    <property type="molecule type" value="Genomic_DNA"/>
</dbReference>
<dbReference type="CDD" id="cd00882">
    <property type="entry name" value="Ras_like_GTPase"/>
    <property type="match status" value="1"/>
</dbReference>
<evidence type="ECO:0000256" key="3">
    <source>
        <dbReference type="ARBA" id="ARBA00022737"/>
    </source>
</evidence>
<dbReference type="GO" id="GO:0006952">
    <property type="term" value="P:defense response"/>
    <property type="evidence" value="ECO:0007669"/>
    <property type="project" value="UniProtKB-KW"/>
</dbReference>
<dbReference type="GO" id="GO:0005524">
    <property type="term" value="F:ATP binding"/>
    <property type="evidence" value="ECO:0007669"/>
    <property type="project" value="UniProtKB-KW"/>
</dbReference>
<dbReference type="InterPro" id="IPR027417">
    <property type="entry name" value="P-loop_NTPase"/>
</dbReference>
<dbReference type="RefSeq" id="XP_031373044.1">
    <property type="nucleotide sequence ID" value="XM_031517184.1"/>
</dbReference>
<evidence type="ECO:0000313" key="12">
    <source>
        <dbReference type="Proteomes" id="UP000197138"/>
    </source>
</evidence>
<evidence type="ECO:0000259" key="10">
    <source>
        <dbReference type="Pfam" id="PF23598"/>
    </source>
</evidence>
<dbReference type="PANTHER" id="PTHR33463:SF220">
    <property type="entry name" value="NB-ARC DOMAIN-CONTAINING PROTEIN"/>
    <property type="match status" value="1"/>
</dbReference>
<keyword evidence="6" id="KW-0067">ATP-binding</keyword>
<dbReference type="InterPro" id="IPR002182">
    <property type="entry name" value="NB-ARC"/>
</dbReference>
<evidence type="ECO:0000256" key="1">
    <source>
        <dbReference type="ARBA" id="ARBA00008894"/>
    </source>
</evidence>
<reference evidence="12" key="1">
    <citation type="journal article" date="2017" name="Plant J.">
        <title>The pomegranate (Punica granatum L.) genome and the genomics of punicalagin biosynthesis.</title>
        <authorList>
            <person name="Qin G."/>
            <person name="Xu C."/>
            <person name="Ming R."/>
            <person name="Tang H."/>
            <person name="Guyot R."/>
            <person name="Kramer E.M."/>
            <person name="Hu Y."/>
            <person name="Yi X."/>
            <person name="Qi Y."/>
            <person name="Xu X."/>
            <person name="Gao Z."/>
            <person name="Pan H."/>
            <person name="Jian J."/>
            <person name="Tian Y."/>
            <person name="Yue Z."/>
            <person name="Xu Y."/>
        </authorList>
    </citation>
    <scope>NUCLEOTIDE SEQUENCE [LARGE SCALE GENOMIC DNA]</scope>
    <source>
        <strain evidence="12">cv. Dabenzi</strain>
    </source>
</reference>
<reference evidence="11" key="2">
    <citation type="submission" date="2017-06" db="EMBL/GenBank/DDBJ databases">
        <title>The pomegranate genome and the genomics of punicalagin biosynthesis.</title>
        <authorList>
            <person name="Xu C."/>
        </authorList>
    </citation>
    <scope>NUCLEOTIDE SEQUENCE [LARGE SCALE GENOMIC DNA]</scope>
    <source>
        <tissue evidence="11">Fresh leaf</tissue>
    </source>
</reference>
<reference evidence="13" key="3">
    <citation type="journal article" date="2020" name="Plant Biotechnol. J.">
        <title>The pomegranate (Punica granatum L.) draft genome dissects genetic divergence between soft- and hard-seeded cultivars.</title>
        <authorList>
            <person name="Luo X."/>
            <person name="Li H."/>
            <person name="Wu Z."/>
            <person name="Yao W."/>
            <person name="Zhao P."/>
            <person name="Cao D."/>
            <person name="Yu H."/>
            <person name="Li K."/>
            <person name="Poudel K."/>
            <person name="Zhao D."/>
            <person name="Zhang F."/>
            <person name="Xia X."/>
            <person name="Chen L."/>
            <person name="Wang Q."/>
            <person name="Jing D."/>
            <person name="Cao S."/>
        </authorList>
    </citation>
    <scope>NUCLEOTIDE SEQUENCE [LARGE SCALE GENOMIC DNA]</scope>
</reference>
<evidence type="ECO:0000256" key="5">
    <source>
        <dbReference type="ARBA" id="ARBA00022821"/>
    </source>
</evidence>
<dbReference type="Pfam" id="PF23559">
    <property type="entry name" value="WHD_DRP"/>
    <property type="match status" value="1"/>
</dbReference>
<organism evidence="11 12">
    <name type="scientific">Punica granatum</name>
    <name type="common">Pomegranate</name>
    <dbReference type="NCBI Taxonomy" id="22663"/>
    <lineage>
        <taxon>Eukaryota</taxon>
        <taxon>Viridiplantae</taxon>
        <taxon>Streptophyta</taxon>
        <taxon>Embryophyta</taxon>
        <taxon>Tracheophyta</taxon>
        <taxon>Spermatophyta</taxon>
        <taxon>Magnoliopsida</taxon>
        <taxon>eudicotyledons</taxon>
        <taxon>Gunneridae</taxon>
        <taxon>Pentapetalae</taxon>
        <taxon>rosids</taxon>
        <taxon>malvids</taxon>
        <taxon>Myrtales</taxon>
        <taxon>Lythraceae</taxon>
        <taxon>Punica</taxon>
    </lineage>
</organism>
<dbReference type="Pfam" id="PF00931">
    <property type="entry name" value="NB-ARC"/>
    <property type="match status" value="1"/>
</dbReference>
<dbReference type="InterPro" id="IPR055414">
    <property type="entry name" value="LRR_R13L4/SHOC2-like"/>
</dbReference>
<dbReference type="Gene3D" id="1.10.10.10">
    <property type="entry name" value="Winged helix-like DNA-binding domain superfamily/Winged helix DNA-binding domain"/>
    <property type="match status" value="1"/>
</dbReference>
<keyword evidence="5" id="KW-0611">Plant defense</keyword>
<dbReference type="InterPro" id="IPR042197">
    <property type="entry name" value="Apaf_helical"/>
</dbReference>
<dbReference type="FunFam" id="1.10.10.10:FF:000322">
    <property type="entry name" value="Probable disease resistance protein At1g63360"/>
    <property type="match status" value="1"/>
</dbReference>
<evidence type="ECO:0000256" key="4">
    <source>
        <dbReference type="ARBA" id="ARBA00022741"/>
    </source>
</evidence>
<dbReference type="FunFam" id="3.40.50.300:FF:001091">
    <property type="entry name" value="Probable disease resistance protein At1g61300"/>
    <property type="match status" value="1"/>
</dbReference>
<feature type="domain" description="Disease resistance protein At4g27190-like leucine-rich repeats" evidence="8">
    <location>
        <begin position="780"/>
        <end position="880"/>
    </location>
</feature>
<dbReference type="Pfam" id="PF23598">
    <property type="entry name" value="LRR_14"/>
    <property type="match status" value="1"/>
</dbReference>